<keyword evidence="1" id="KW-0695">RNA-directed DNA polymerase</keyword>
<keyword evidence="1" id="KW-0548">Nucleotidyltransferase</keyword>
<dbReference type="PANTHER" id="PTHR33116:SF84">
    <property type="entry name" value="RNA-DIRECTED DNA POLYMERASE"/>
    <property type="match status" value="1"/>
</dbReference>
<dbReference type="PANTHER" id="PTHR33116">
    <property type="entry name" value="REVERSE TRANSCRIPTASE ZINC-BINDING DOMAIN-CONTAINING PROTEIN-RELATED-RELATED"/>
    <property type="match status" value="1"/>
</dbReference>
<evidence type="ECO:0000313" key="1">
    <source>
        <dbReference type="EMBL" id="GEZ23675.1"/>
    </source>
</evidence>
<keyword evidence="1" id="KW-0808">Transferase</keyword>
<accession>A0A699I9T0</accession>
<protein>
    <submittedName>
        <fullName evidence="1">RNA-directed DNA polymerase, eukaryota, reverse transcriptase zinc-binding domain protein</fullName>
    </submittedName>
</protein>
<dbReference type="GO" id="GO:0003964">
    <property type="term" value="F:RNA-directed DNA polymerase activity"/>
    <property type="evidence" value="ECO:0007669"/>
    <property type="project" value="UniProtKB-KW"/>
</dbReference>
<dbReference type="EMBL" id="BKCJ010255566">
    <property type="protein sequence ID" value="GEZ23675.1"/>
    <property type="molecule type" value="Genomic_DNA"/>
</dbReference>
<reference evidence="1" key="1">
    <citation type="journal article" date="2019" name="Sci. Rep.">
        <title>Draft genome of Tanacetum cinerariifolium, the natural source of mosquito coil.</title>
        <authorList>
            <person name="Yamashiro T."/>
            <person name="Shiraishi A."/>
            <person name="Satake H."/>
            <person name="Nakayama K."/>
        </authorList>
    </citation>
    <scope>NUCLEOTIDE SEQUENCE</scope>
</reference>
<gene>
    <name evidence="1" type="ORF">Tci_495648</name>
</gene>
<comment type="caution">
    <text evidence="1">The sequence shown here is derived from an EMBL/GenBank/DDBJ whole genome shotgun (WGS) entry which is preliminary data.</text>
</comment>
<name>A0A699I9T0_TANCI</name>
<sequence>MALSYAGRVLLIASVLSSMQNYWASVFLLPKQFIYEINKTLKGFLWCQGELTKEKAKISWDKICKLKEQGGLELKDLGVWNELLMTKHLWNVAMKKDTLWVKWIYKEKLKDKSITEAKSDSSCSVGWKNILSLREKIRKYVRWKIGNGKSMNVWHDNWCSVSPLSDYIDTREIYDARLNSNSTIKGIINEER</sequence>
<dbReference type="AlphaFoldDB" id="A0A699I9T0"/>
<proteinExistence type="predicted"/>
<organism evidence="1">
    <name type="scientific">Tanacetum cinerariifolium</name>
    <name type="common">Dalmatian daisy</name>
    <name type="synonym">Chrysanthemum cinerariifolium</name>
    <dbReference type="NCBI Taxonomy" id="118510"/>
    <lineage>
        <taxon>Eukaryota</taxon>
        <taxon>Viridiplantae</taxon>
        <taxon>Streptophyta</taxon>
        <taxon>Embryophyta</taxon>
        <taxon>Tracheophyta</taxon>
        <taxon>Spermatophyta</taxon>
        <taxon>Magnoliopsida</taxon>
        <taxon>eudicotyledons</taxon>
        <taxon>Gunneridae</taxon>
        <taxon>Pentapetalae</taxon>
        <taxon>asterids</taxon>
        <taxon>campanulids</taxon>
        <taxon>Asterales</taxon>
        <taxon>Asteraceae</taxon>
        <taxon>Asteroideae</taxon>
        <taxon>Anthemideae</taxon>
        <taxon>Anthemidinae</taxon>
        <taxon>Tanacetum</taxon>
    </lineage>
</organism>